<evidence type="ECO:0000313" key="1">
    <source>
        <dbReference type="EMBL" id="AZA13931.1"/>
    </source>
</evidence>
<dbReference type="EMBL" id="CP033896">
    <property type="protein sequence ID" value="AZA13931.1"/>
    <property type="molecule type" value="Genomic_DNA"/>
</dbReference>
<dbReference type="Proteomes" id="UP000269019">
    <property type="component" value="Chromosome"/>
</dbReference>
<sequence length="174" mass="18609">MWGAVAGEHHPSCVYLRTKLARATHDKGSVAEMVPGLAGVENSQDCTVFVPRISAVEGIFCCSSNGMMITDTVGSIPGLHCAGKQPLQGSLHSQTAITVAAVMHRLIGIAVWSHRSDRTVAATTQTRHIGDASSGCPPEIPAELENACPSRCTNCPANFPLRRWRVDDFPRECS</sequence>
<protein>
    <submittedName>
        <fullName evidence="1">Uncharacterized protein</fullName>
    </submittedName>
</protein>
<proteinExistence type="predicted"/>
<accession>A0A3G6J744</accession>
<evidence type="ECO:0000313" key="2">
    <source>
        <dbReference type="Proteomes" id="UP000269019"/>
    </source>
</evidence>
<organism evidence="1 2">
    <name type="scientific">Corynebacterium choanae</name>
    <dbReference type="NCBI Taxonomy" id="1862358"/>
    <lineage>
        <taxon>Bacteria</taxon>
        <taxon>Bacillati</taxon>
        <taxon>Actinomycetota</taxon>
        <taxon>Actinomycetes</taxon>
        <taxon>Mycobacteriales</taxon>
        <taxon>Corynebacteriaceae</taxon>
        <taxon>Corynebacterium</taxon>
    </lineage>
</organism>
<keyword evidence="2" id="KW-1185">Reference proteome</keyword>
<reference evidence="1 2" key="1">
    <citation type="submission" date="2018-11" db="EMBL/GenBank/DDBJ databases">
        <authorList>
            <person name="Kleinhagauer T."/>
            <person name="Glaeser S.P."/>
            <person name="Spergser J."/>
            <person name="Ruckert C."/>
            <person name="Kaempfer P."/>
            <person name="Busse H.-J."/>
        </authorList>
    </citation>
    <scope>NUCLEOTIDE SEQUENCE [LARGE SCALE GENOMIC DNA]</scope>
    <source>
        <strain evidence="1 2">200CH</strain>
    </source>
</reference>
<dbReference type="KEGG" id="ccho:CCHOA_07695"/>
<gene>
    <name evidence="1" type="ORF">CCHOA_07695</name>
</gene>
<name>A0A3G6J744_9CORY</name>
<dbReference type="AlphaFoldDB" id="A0A3G6J744"/>